<protein>
    <submittedName>
        <fullName evidence="2">Uncharacterized protein</fullName>
    </submittedName>
</protein>
<dbReference type="VEuPathDB" id="FungiDB:AeMF1_021104"/>
<evidence type="ECO:0000313" key="2">
    <source>
        <dbReference type="EMBL" id="KAF0737938.1"/>
    </source>
</evidence>
<feature type="compositionally biased region" description="Polar residues" evidence="1">
    <location>
        <begin position="86"/>
        <end position="101"/>
    </location>
</feature>
<accession>A0A6G0XD13</accession>
<reference evidence="2 3" key="1">
    <citation type="submission" date="2019-07" db="EMBL/GenBank/DDBJ databases">
        <title>Genomics analysis of Aphanomyces spp. identifies a new class of oomycete effector associated with host adaptation.</title>
        <authorList>
            <person name="Gaulin E."/>
        </authorList>
    </citation>
    <scope>NUCLEOTIDE SEQUENCE [LARGE SCALE GENOMIC DNA]</scope>
    <source>
        <strain evidence="2 3">ATCC 201684</strain>
    </source>
</reference>
<organism evidence="2 3">
    <name type="scientific">Aphanomyces euteiches</name>
    <dbReference type="NCBI Taxonomy" id="100861"/>
    <lineage>
        <taxon>Eukaryota</taxon>
        <taxon>Sar</taxon>
        <taxon>Stramenopiles</taxon>
        <taxon>Oomycota</taxon>
        <taxon>Saprolegniomycetes</taxon>
        <taxon>Saprolegniales</taxon>
        <taxon>Verrucalvaceae</taxon>
        <taxon>Aphanomyces</taxon>
    </lineage>
</organism>
<evidence type="ECO:0000313" key="3">
    <source>
        <dbReference type="Proteomes" id="UP000481153"/>
    </source>
</evidence>
<evidence type="ECO:0000256" key="1">
    <source>
        <dbReference type="SAM" id="MobiDB-lite"/>
    </source>
</evidence>
<sequence length="101" mass="11736">MHVALFLHRIKECIAPPPKPRRYEPSLTLSDDSIEEMFDTSPPERSSKRNEKRKQQQTKGNPRTRTLSIVDALNVTMRLPRRNQKKTPPTYSPSVTMSSRF</sequence>
<dbReference type="EMBL" id="VJMJ01000079">
    <property type="protein sequence ID" value="KAF0737938.1"/>
    <property type="molecule type" value="Genomic_DNA"/>
</dbReference>
<proteinExistence type="predicted"/>
<feature type="compositionally biased region" description="Polar residues" evidence="1">
    <location>
        <begin position="57"/>
        <end position="67"/>
    </location>
</feature>
<dbReference type="AlphaFoldDB" id="A0A6G0XD13"/>
<gene>
    <name evidence="2" type="ORF">Ae201684_005934</name>
</gene>
<dbReference type="Proteomes" id="UP000481153">
    <property type="component" value="Unassembled WGS sequence"/>
</dbReference>
<name>A0A6G0XD13_9STRA</name>
<comment type="caution">
    <text evidence="2">The sequence shown here is derived from an EMBL/GenBank/DDBJ whole genome shotgun (WGS) entry which is preliminary data.</text>
</comment>
<feature type="region of interest" description="Disordered" evidence="1">
    <location>
        <begin position="15"/>
        <end position="101"/>
    </location>
</feature>
<keyword evidence="3" id="KW-1185">Reference proteome</keyword>